<organism evidence="1 2">
    <name type="scientific">Ramazzottius varieornatus</name>
    <name type="common">Water bear</name>
    <name type="synonym">Tardigrade</name>
    <dbReference type="NCBI Taxonomy" id="947166"/>
    <lineage>
        <taxon>Eukaryota</taxon>
        <taxon>Metazoa</taxon>
        <taxon>Ecdysozoa</taxon>
        <taxon>Tardigrada</taxon>
        <taxon>Eutardigrada</taxon>
        <taxon>Parachela</taxon>
        <taxon>Hypsibioidea</taxon>
        <taxon>Ramazzottiidae</taxon>
        <taxon>Ramazzottius</taxon>
    </lineage>
</organism>
<protein>
    <submittedName>
        <fullName evidence="1">Uncharacterized protein</fullName>
    </submittedName>
</protein>
<accession>A0A1D1URY2</accession>
<sequence length="97" mass="11440">MAVHFVHSEMTNRQMMIYNTIVRDALRHFKLNKVIYWDSFIETDLQVDDTPDGMHLGEKTRSVDIQLLLNYFCNPFMSHRSRSLSTTSEFKCCCCKV</sequence>
<proteinExistence type="predicted"/>
<dbReference type="AlphaFoldDB" id="A0A1D1URY2"/>
<reference evidence="1 2" key="1">
    <citation type="journal article" date="2016" name="Nat. Commun.">
        <title>Extremotolerant tardigrade genome and improved radiotolerance of human cultured cells by tardigrade-unique protein.</title>
        <authorList>
            <person name="Hashimoto T."/>
            <person name="Horikawa D.D."/>
            <person name="Saito Y."/>
            <person name="Kuwahara H."/>
            <person name="Kozuka-Hata H."/>
            <person name="Shin-I T."/>
            <person name="Minakuchi Y."/>
            <person name="Ohishi K."/>
            <person name="Motoyama A."/>
            <person name="Aizu T."/>
            <person name="Enomoto A."/>
            <person name="Kondo K."/>
            <person name="Tanaka S."/>
            <person name="Hara Y."/>
            <person name="Koshikawa S."/>
            <person name="Sagara H."/>
            <person name="Miura T."/>
            <person name="Yokobori S."/>
            <person name="Miyagawa K."/>
            <person name="Suzuki Y."/>
            <person name="Kubo T."/>
            <person name="Oyama M."/>
            <person name="Kohara Y."/>
            <person name="Fujiyama A."/>
            <person name="Arakawa K."/>
            <person name="Katayama T."/>
            <person name="Toyoda A."/>
            <person name="Kunieda T."/>
        </authorList>
    </citation>
    <scope>NUCLEOTIDE SEQUENCE [LARGE SCALE GENOMIC DNA]</scope>
    <source>
        <strain evidence="1 2">YOKOZUNA-1</strain>
    </source>
</reference>
<gene>
    <name evidence="1" type="primary">RvY_02881</name>
    <name evidence="1" type="synonym">RvY_02881.1</name>
    <name evidence="1" type="ORF">RvY_02881-1</name>
</gene>
<dbReference type="Proteomes" id="UP000186922">
    <property type="component" value="Unassembled WGS sequence"/>
</dbReference>
<evidence type="ECO:0000313" key="2">
    <source>
        <dbReference type="Proteomes" id="UP000186922"/>
    </source>
</evidence>
<dbReference type="EMBL" id="BDGG01000001">
    <property type="protein sequence ID" value="GAU90472.1"/>
    <property type="molecule type" value="Genomic_DNA"/>
</dbReference>
<name>A0A1D1URY2_RAMVA</name>
<keyword evidence="2" id="KW-1185">Reference proteome</keyword>
<comment type="caution">
    <text evidence="1">The sequence shown here is derived from an EMBL/GenBank/DDBJ whole genome shotgun (WGS) entry which is preliminary data.</text>
</comment>
<evidence type="ECO:0000313" key="1">
    <source>
        <dbReference type="EMBL" id="GAU90472.1"/>
    </source>
</evidence>